<name>A0ABU8DE66_ERWAP</name>
<feature type="transmembrane region" description="Helical" evidence="6">
    <location>
        <begin position="276"/>
        <end position="294"/>
    </location>
</feature>
<evidence type="ECO:0000256" key="6">
    <source>
        <dbReference type="SAM" id="Phobius"/>
    </source>
</evidence>
<keyword evidence="2" id="KW-1003">Cell membrane</keyword>
<protein>
    <submittedName>
        <fullName evidence="8">MFS transporter</fullName>
    </submittedName>
</protein>
<feature type="transmembrane region" description="Helical" evidence="6">
    <location>
        <begin position="335"/>
        <end position="359"/>
    </location>
</feature>
<feature type="transmembrane region" description="Helical" evidence="6">
    <location>
        <begin position="300"/>
        <end position="323"/>
    </location>
</feature>
<feature type="transmembrane region" description="Helical" evidence="6">
    <location>
        <begin position="44"/>
        <end position="63"/>
    </location>
</feature>
<dbReference type="Pfam" id="PF07690">
    <property type="entry name" value="MFS_1"/>
    <property type="match status" value="1"/>
</dbReference>
<feature type="transmembrane region" description="Helical" evidence="6">
    <location>
        <begin position="365"/>
        <end position="384"/>
    </location>
</feature>
<feature type="transmembrane region" description="Helical" evidence="6">
    <location>
        <begin position="163"/>
        <end position="184"/>
    </location>
</feature>
<dbReference type="PANTHER" id="PTHR43124">
    <property type="entry name" value="PURINE EFFLUX PUMP PBUE"/>
    <property type="match status" value="1"/>
</dbReference>
<feature type="transmembrane region" description="Helical" evidence="6">
    <location>
        <begin position="247"/>
        <end position="267"/>
    </location>
</feature>
<evidence type="ECO:0000313" key="8">
    <source>
        <dbReference type="EMBL" id="MEI2681292.1"/>
    </source>
</evidence>
<dbReference type="InterPro" id="IPR011701">
    <property type="entry name" value="MFS"/>
</dbReference>
<dbReference type="RefSeq" id="WP_224750561.1">
    <property type="nucleotide sequence ID" value="NZ_JACXBP010000009.1"/>
</dbReference>
<dbReference type="Proteomes" id="UP001306592">
    <property type="component" value="Unassembled WGS sequence"/>
</dbReference>
<feature type="transmembrane region" description="Helical" evidence="6">
    <location>
        <begin position="208"/>
        <end position="227"/>
    </location>
</feature>
<keyword evidence="5 6" id="KW-0472">Membrane</keyword>
<keyword evidence="9" id="KW-1185">Reference proteome</keyword>
<evidence type="ECO:0000256" key="1">
    <source>
        <dbReference type="ARBA" id="ARBA00004651"/>
    </source>
</evidence>
<dbReference type="EMBL" id="JBANEI010000003">
    <property type="protein sequence ID" value="MEI2681292.1"/>
    <property type="molecule type" value="Genomic_DNA"/>
</dbReference>
<evidence type="ECO:0000256" key="2">
    <source>
        <dbReference type="ARBA" id="ARBA00022475"/>
    </source>
</evidence>
<accession>A0ABU8DE66</accession>
<comment type="caution">
    <text evidence="8">The sequence shown here is derived from an EMBL/GenBank/DDBJ whole genome shotgun (WGS) entry which is preliminary data.</text>
</comment>
<keyword evidence="4 6" id="KW-1133">Transmembrane helix</keyword>
<proteinExistence type="predicted"/>
<feature type="transmembrane region" description="Helical" evidence="6">
    <location>
        <begin position="137"/>
        <end position="157"/>
    </location>
</feature>
<dbReference type="InterPro" id="IPR050189">
    <property type="entry name" value="MFS_Efflux_Transporters"/>
</dbReference>
<feature type="domain" description="Major facilitator superfamily (MFS) profile" evidence="7">
    <location>
        <begin position="9"/>
        <end position="391"/>
    </location>
</feature>
<evidence type="ECO:0000256" key="3">
    <source>
        <dbReference type="ARBA" id="ARBA00022692"/>
    </source>
</evidence>
<comment type="subcellular location">
    <subcellularLocation>
        <location evidence="1">Cell membrane</location>
        <topology evidence="1">Multi-pass membrane protein</topology>
    </subcellularLocation>
</comment>
<dbReference type="InterPro" id="IPR036259">
    <property type="entry name" value="MFS_trans_sf"/>
</dbReference>
<gene>
    <name evidence="8" type="ORF">V8N49_06400</name>
</gene>
<evidence type="ECO:0000256" key="5">
    <source>
        <dbReference type="ARBA" id="ARBA00023136"/>
    </source>
</evidence>
<reference evidence="8 9" key="1">
    <citation type="submission" date="2024-02" db="EMBL/GenBank/DDBJ databases">
        <title>First report Erwinia aphidicola in onion in Chile.</title>
        <authorList>
            <person name="Valenzuela M."/>
            <person name="Pena M."/>
            <person name="Dutta B."/>
        </authorList>
    </citation>
    <scope>NUCLEOTIDE SEQUENCE [LARGE SCALE GENOMIC DNA]</scope>
    <source>
        <strain evidence="8 9">QCJ3A</strain>
    </source>
</reference>
<dbReference type="PANTHER" id="PTHR43124:SF3">
    <property type="entry name" value="CHLORAMPHENICOL EFFLUX PUMP RV0191"/>
    <property type="match status" value="1"/>
</dbReference>
<keyword evidence="3 6" id="KW-0812">Transmembrane</keyword>
<evidence type="ECO:0000313" key="9">
    <source>
        <dbReference type="Proteomes" id="UP001306592"/>
    </source>
</evidence>
<dbReference type="SUPFAM" id="SSF103473">
    <property type="entry name" value="MFS general substrate transporter"/>
    <property type="match status" value="1"/>
</dbReference>
<dbReference type="Gene3D" id="1.20.1250.20">
    <property type="entry name" value="MFS general substrate transporter like domains"/>
    <property type="match status" value="2"/>
</dbReference>
<feature type="transmembrane region" description="Helical" evidence="6">
    <location>
        <begin position="6"/>
        <end position="32"/>
    </location>
</feature>
<dbReference type="InterPro" id="IPR020846">
    <property type="entry name" value="MFS_dom"/>
</dbReference>
<evidence type="ECO:0000256" key="4">
    <source>
        <dbReference type="ARBA" id="ARBA00022989"/>
    </source>
</evidence>
<organism evidence="8 9">
    <name type="scientific">Erwinia aphidicola</name>
    <dbReference type="NCBI Taxonomy" id="68334"/>
    <lineage>
        <taxon>Bacteria</taxon>
        <taxon>Pseudomonadati</taxon>
        <taxon>Pseudomonadota</taxon>
        <taxon>Gammaproteobacteria</taxon>
        <taxon>Enterobacterales</taxon>
        <taxon>Erwiniaceae</taxon>
        <taxon>Erwinia</taxon>
    </lineage>
</organism>
<evidence type="ECO:0000259" key="7">
    <source>
        <dbReference type="PROSITE" id="PS50850"/>
    </source>
</evidence>
<sequence>MKVTSHALMLYLLFMGYVLVYLDKTVMGFVLLPLRQEFHLAPQQVGYIGGIFFLAYALFQFPAGWLNDRIGYRSMLVLSLSLLGLCALLFGWLGVTFALLLSFRFMAGIGHSGYPSASAKAVSANFALHHRTFAQSLLLSSSGLAMAIGPLLAVWALDKMNWHHAYMILAVLVLMVAASMVLLLPRSPRGILIPAGEVGLHSALRQPLLWQLFCTNFLLNVPVYGLVSWLPSFLTHRGLPLSAVGQMMSISGVGSALTSVAGGWLVGRYLAGREPWVICLASLIAAAGMLMIYLSSSVLMSTIGLCITNAALIGTFITTFTLPMKRFPLAVTGSIIGLLNAGGVLGGFVGPIAMGYLVAAGHGTYLGAFLFLMIAILLAGLALLPGSRRAYLSSLNPELS</sequence>
<dbReference type="PROSITE" id="PS50850">
    <property type="entry name" value="MFS"/>
    <property type="match status" value="1"/>
</dbReference>
<feature type="transmembrane region" description="Helical" evidence="6">
    <location>
        <begin position="75"/>
        <end position="101"/>
    </location>
</feature>